<evidence type="ECO:0000313" key="2">
    <source>
        <dbReference type="Proteomes" id="UP000442714"/>
    </source>
</evidence>
<reference evidence="1 2" key="1">
    <citation type="submission" date="2019-12" db="EMBL/GenBank/DDBJ databases">
        <title>Genomic-based taxomic classification of the family Erythrobacteraceae.</title>
        <authorList>
            <person name="Xu L."/>
        </authorList>
    </citation>
    <scope>NUCLEOTIDE SEQUENCE [LARGE SCALE GENOMIC DNA]</scope>
    <source>
        <strain evidence="1 2">KCTC 52763</strain>
    </source>
</reference>
<dbReference type="RefSeq" id="WP_160602670.1">
    <property type="nucleotide sequence ID" value="NZ_WTYX01000001.1"/>
</dbReference>
<name>A0A844ZQA7_9SPHN</name>
<keyword evidence="2" id="KW-1185">Reference proteome</keyword>
<dbReference type="OrthoDB" id="7574661at2"/>
<protein>
    <recommendedName>
        <fullName evidence="3">Replication protein</fullName>
    </recommendedName>
</protein>
<gene>
    <name evidence="1" type="ORF">GRI41_00245</name>
</gene>
<organism evidence="1 2">
    <name type="scientific">Pontixanthobacter aquaemixtae</name>
    <dbReference type="NCBI Taxonomy" id="1958940"/>
    <lineage>
        <taxon>Bacteria</taxon>
        <taxon>Pseudomonadati</taxon>
        <taxon>Pseudomonadota</taxon>
        <taxon>Alphaproteobacteria</taxon>
        <taxon>Sphingomonadales</taxon>
        <taxon>Erythrobacteraceae</taxon>
        <taxon>Pontixanthobacter</taxon>
    </lineage>
</organism>
<evidence type="ECO:0008006" key="3">
    <source>
        <dbReference type="Google" id="ProtNLM"/>
    </source>
</evidence>
<proteinExistence type="predicted"/>
<dbReference type="EMBL" id="WTYX01000001">
    <property type="protein sequence ID" value="MXO89250.1"/>
    <property type="molecule type" value="Genomic_DNA"/>
</dbReference>
<dbReference type="AlphaFoldDB" id="A0A844ZQA7"/>
<sequence length="332" mass="37799">MKKSNPKSPRDRGERRIAKLETKILDAIKQVDQSGPHRSTLESLMGINDRASLLLASDLKARSKLGDTFAKLMLEHRQEFPEMHYYHLTLIDDVGNVSDRHPIVDVKKLLNKADRALRRLGLNGVFVVEAHPLANYPQGGAGRYVLFHSHILGYSETPLDVSTAEADLINGGAWQNSMGAKPVVIKEVGPASEDLERLARYIVKPPHSAKNRRPRKEDPSRFKLLNTYKGYRPEFALRTMEIFSQIELLDLISSVGSGKQIRQQLRAEMNSWHRERPATVDTLEGDFDIWQFWYHFRKGFGSKNYLPVRVISGGYRPRKIRKQAKHGRSNAA</sequence>
<accession>A0A844ZQA7</accession>
<dbReference type="Proteomes" id="UP000442714">
    <property type="component" value="Unassembled WGS sequence"/>
</dbReference>
<evidence type="ECO:0000313" key="1">
    <source>
        <dbReference type="EMBL" id="MXO89250.1"/>
    </source>
</evidence>
<comment type="caution">
    <text evidence="1">The sequence shown here is derived from an EMBL/GenBank/DDBJ whole genome shotgun (WGS) entry which is preliminary data.</text>
</comment>